<dbReference type="Proteomes" id="UP000019438">
    <property type="component" value="Chromosome"/>
</dbReference>
<feature type="transmembrane region" description="Helical" evidence="1">
    <location>
        <begin position="20"/>
        <end position="40"/>
    </location>
</feature>
<dbReference type="KEGG" id="gbc:GbCGDNIH3_5114"/>
<evidence type="ECO:0000313" key="2">
    <source>
        <dbReference type="EMBL" id="AHJ64305.1"/>
    </source>
</evidence>
<keyword evidence="1" id="KW-0812">Transmembrane</keyword>
<gene>
    <name evidence="2" type="ORF">GbCGDNIH3_5114</name>
</gene>
<proteinExistence type="predicted"/>
<accession>A0AAN0VH24</accession>
<evidence type="ECO:0000313" key="3">
    <source>
        <dbReference type="Proteomes" id="UP000019438"/>
    </source>
</evidence>
<evidence type="ECO:0000256" key="1">
    <source>
        <dbReference type="SAM" id="Phobius"/>
    </source>
</evidence>
<reference evidence="3" key="1">
    <citation type="submission" date="2012-06" db="EMBL/GenBank/DDBJ databases">
        <title>Genome analysis of multiple Granulibacter bethesdensis isolates demonstrates substantial genome diversity.</title>
        <authorList>
            <person name="Greenberg D.E."/>
            <person name="Porcella S.F."/>
            <person name="Zarember K."/>
            <person name="Zelazny A.M."/>
            <person name="Bruno D."/>
            <person name="Martens C."/>
            <person name="Barbian K.D."/>
            <person name="Jaske E."/>
            <person name="Holland S.M."/>
        </authorList>
    </citation>
    <scope>NUCLEOTIDE SEQUENCE [LARGE SCALE GENOMIC DNA]</scope>
    <source>
        <strain evidence="3">CGDNIH3</strain>
    </source>
</reference>
<protein>
    <submittedName>
        <fullName evidence="2">Uncharacterized protein</fullName>
    </submittedName>
</protein>
<keyword evidence="1" id="KW-1133">Transmembrane helix</keyword>
<keyword evidence="1" id="KW-0472">Membrane</keyword>
<organism evidence="2 3">
    <name type="scientific">Granulibacter bethesdensis</name>
    <dbReference type="NCBI Taxonomy" id="364410"/>
    <lineage>
        <taxon>Bacteria</taxon>
        <taxon>Pseudomonadati</taxon>
        <taxon>Pseudomonadota</taxon>
        <taxon>Alphaproteobacteria</taxon>
        <taxon>Acetobacterales</taxon>
        <taxon>Acetobacteraceae</taxon>
        <taxon>Granulibacter</taxon>
    </lineage>
</organism>
<dbReference type="AlphaFoldDB" id="A0AAN0VH24"/>
<dbReference type="EMBL" id="CP003181">
    <property type="protein sequence ID" value="AHJ64305.1"/>
    <property type="molecule type" value="Genomic_DNA"/>
</dbReference>
<name>A0AAN0VH24_9PROT</name>
<sequence>MPGIENNLLFRPFLSFTFILWFQTCLTASIFFDGGVFVPIKKMRPDFDKQDHRQAG</sequence>